<gene>
    <name evidence="1" type="primary">g4516</name>
    <name evidence="1" type="ORF">NpPPO83_00004516</name>
</gene>
<keyword evidence="2" id="KW-1185">Reference proteome</keyword>
<reference evidence="1" key="1">
    <citation type="submission" date="2024-09" db="EMBL/GenBank/DDBJ databases">
        <title>Draft Genome Sequences of Neofusicoccum parvum.</title>
        <authorList>
            <person name="Ashida A."/>
            <person name="Camagna M."/>
            <person name="Tanaka A."/>
            <person name="Takemoto D."/>
        </authorList>
    </citation>
    <scope>NUCLEOTIDE SEQUENCE</scope>
    <source>
        <strain evidence="1">PPO83</strain>
    </source>
</reference>
<name>A0ACB5RUQ9_9PEZI</name>
<accession>A0ACB5RUQ9</accession>
<evidence type="ECO:0000313" key="1">
    <source>
        <dbReference type="EMBL" id="GME24272.1"/>
    </source>
</evidence>
<protein>
    <submittedName>
        <fullName evidence="1">Necrosis inducing protein</fullName>
    </submittedName>
</protein>
<dbReference type="EMBL" id="BSXG01000012">
    <property type="protein sequence ID" value="GME24272.1"/>
    <property type="molecule type" value="Genomic_DNA"/>
</dbReference>
<dbReference type="Proteomes" id="UP001165186">
    <property type="component" value="Unassembled WGS sequence"/>
</dbReference>
<comment type="caution">
    <text evidence="1">The sequence shown here is derived from an EMBL/GenBank/DDBJ whole genome shotgun (WGS) entry which is preliminary data.</text>
</comment>
<evidence type="ECO:0000313" key="2">
    <source>
        <dbReference type="Proteomes" id="UP001165186"/>
    </source>
</evidence>
<sequence length="252" mass="26507">MLSSLFWLALSAASIVSGAPVEKRAVIDHDAVVGFAETVPSGTAGELYLKYKPHLYVVNGCVPFPAVDAEGNTRLVFPLISADDHLAHSLPSGGLDTTGASNGDCASSTGQVYARATTYNGNYAIMYAWYMPKDSPSDGLGHRHDWEGIVVWLSGASTSATLLGVAASAHGDFETTTSPNLSGTSPLIRYYSVWPVNHQLGFTSTVGGTQPLIAYESLTDAARTALETTDFGSANVPFKDANFQNNLALAAL</sequence>
<organism evidence="1 2">
    <name type="scientific">Neofusicoccum parvum</name>
    <dbReference type="NCBI Taxonomy" id="310453"/>
    <lineage>
        <taxon>Eukaryota</taxon>
        <taxon>Fungi</taxon>
        <taxon>Dikarya</taxon>
        <taxon>Ascomycota</taxon>
        <taxon>Pezizomycotina</taxon>
        <taxon>Dothideomycetes</taxon>
        <taxon>Dothideomycetes incertae sedis</taxon>
        <taxon>Botryosphaeriales</taxon>
        <taxon>Botryosphaeriaceae</taxon>
        <taxon>Neofusicoccum</taxon>
    </lineage>
</organism>
<proteinExistence type="predicted"/>